<dbReference type="PANTHER" id="PTHR34661">
    <property type="entry name" value="INCREASED DNA METHYLATION 3"/>
    <property type="match status" value="1"/>
</dbReference>
<evidence type="ECO:0000313" key="1">
    <source>
        <dbReference type="Proteomes" id="UP000189701"/>
    </source>
</evidence>
<dbReference type="PANTHER" id="PTHR34661:SF2">
    <property type="entry name" value="SHSP DOMAIN-CONTAINING PROTEIN"/>
    <property type="match status" value="1"/>
</dbReference>
<sequence>MRGSINMKLLQQANSLCTYPLRLNLSYSLQKAILLDSSGGNFLDTTVSMNSEECAKSHHSKPTVTLTGTAEKCAIGPSLGVVDIGNSENAYLFRVALPGVRNKCNIKCDIQREGRVRIEGVVTESDVLKNSSKGYEMKVQQLSPPGPFTVSFNLPGPVDPRLCSPRFRSDGILEVIVLKYRIPIVSAEGLPENWYNGSFPAP</sequence>
<evidence type="ECO:0000313" key="3">
    <source>
        <dbReference type="RefSeq" id="XP_009796442.1"/>
    </source>
</evidence>
<organism evidence="1 3">
    <name type="scientific">Nicotiana sylvestris</name>
    <name type="common">Wood tobacco</name>
    <name type="synonym">South American tobacco</name>
    <dbReference type="NCBI Taxonomy" id="4096"/>
    <lineage>
        <taxon>Eukaryota</taxon>
        <taxon>Viridiplantae</taxon>
        <taxon>Streptophyta</taxon>
        <taxon>Embryophyta</taxon>
        <taxon>Tracheophyta</taxon>
        <taxon>Spermatophyta</taxon>
        <taxon>Magnoliopsida</taxon>
        <taxon>eudicotyledons</taxon>
        <taxon>Gunneridae</taxon>
        <taxon>Pentapetalae</taxon>
        <taxon>asterids</taxon>
        <taxon>lamiids</taxon>
        <taxon>Solanales</taxon>
        <taxon>Solanaceae</taxon>
        <taxon>Nicotianoideae</taxon>
        <taxon>Nicotianeae</taxon>
        <taxon>Nicotiana</taxon>
    </lineage>
</organism>
<dbReference type="GO" id="GO:0005634">
    <property type="term" value="C:nucleus"/>
    <property type="evidence" value="ECO:0007669"/>
    <property type="project" value="TreeGrafter"/>
</dbReference>
<dbReference type="InterPro" id="IPR008978">
    <property type="entry name" value="HSP20-like_chaperone"/>
</dbReference>
<dbReference type="eggNOG" id="ENOG502S2TI">
    <property type="taxonomic scope" value="Eukaryota"/>
</dbReference>
<gene>
    <name evidence="2 3" type="primary">LOC104243021</name>
</gene>
<dbReference type="SUPFAM" id="SSF49764">
    <property type="entry name" value="HSP20-like chaperones"/>
    <property type="match status" value="1"/>
</dbReference>
<dbReference type="Proteomes" id="UP000189701">
    <property type="component" value="Unplaced"/>
</dbReference>
<dbReference type="FunFam" id="2.60.40.790:FF:000049">
    <property type="entry name" value="Increased DNA methylation 3"/>
    <property type="match status" value="1"/>
</dbReference>
<keyword evidence="1" id="KW-1185">Reference proteome</keyword>
<dbReference type="InterPro" id="IPR039321">
    <property type="entry name" value="IDM2/3-like"/>
</dbReference>
<accession>A0A1U7XWP7</accession>
<dbReference type="AlphaFoldDB" id="A0A1U7XWP7"/>
<proteinExistence type="predicted"/>
<dbReference type="OrthoDB" id="1211981at2759"/>
<dbReference type="RefSeq" id="XP_009796442.1">
    <property type="nucleotide sequence ID" value="XM_009798140.1"/>
</dbReference>
<protein>
    <submittedName>
        <fullName evidence="2">Uncharacterized protein LOC104243021 isoform X1</fullName>
    </submittedName>
    <submittedName>
        <fullName evidence="3">Uncharacterized protein LOC104243021 isoform X2</fullName>
    </submittedName>
</protein>
<reference evidence="2 3" key="2">
    <citation type="submission" date="2025-04" db="UniProtKB">
        <authorList>
            <consortium name="RefSeq"/>
        </authorList>
    </citation>
    <scope>IDENTIFICATION</scope>
    <source>
        <tissue evidence="2 3">Leaf</tissue>
    </source>
</reference>
<reference evidence="1" key="1">
    <citation type="journal article" date="2013" name="Genome Biol.">
        <title>Reference genomes and transcriptomes of Nicotiana sylvestris and Nicotiana tomentosiformis.</title>
        <authorList>
            <person name="Sierro N."/>
            <person name="Battey J.N."/>
            <person name="Ouadi S."/>
            <person name="Bovet L."/>
            <person name="Goepfert S."/>
            <person name="Bakaher N."/>
            <person name="Peitsch M.C."/>
            <person name="Ivanov N.V."/>
        </authorList>
    </citation>
    <scope>NUCLEOTIDE SEQUENCE [LARGE SCALE GENOMIC DNA]</scope>
</reference>
<name>A0A1U7XWP7_NICSY</name>
<dbReference type="STRING" id="4096.A0A1U7XWP7"/>
<dbReference type="RefSeq" id="XP_009796441.1">
    <property type="nucleotide sequence ID" value="XM_009798139.1"/>
</dbReference>
<dbReference type="CDD" id="cd06464">
    <property type="entry name" value="ACD_sHsps-like"/>
    <property type="match status" value="1"/>
</dbReference>
<dbReference type="Gene3D" id="2.60.40.790">
    <property type="match status" value="1"/>
</dbReference>
<evidence type="ECO:0000313" key="2">
    <source>
        <dbReference type="RefSeq" id="XP_009796441.1"/>
    </source>
</evidence>